<dbReference type="GO" id="GO:0071111">
    <property type="term" value="F:cyclic-guanylate-specific phosphodiesterase activity"/>
    <property type="evidence" value="ECO:0007669"/>
    <property type="project" value="InterPro"/>
</dbReference>
<dbReference type="InterPro" id="IPR000160">
    <property type="entry name" value="GGDEF_dom"/>
</dbReference>
<dbReference type="Gene3D" id="6.10.340.10">
    <property type="match status" value="1"/>
</dbReference>
<dbReference type="PROSITE" id="PS50885">
    <property type="entry name" value="HAMP"/>
    <property type="match status" value="1"/>
</dbReference>
<dbReference type="SUPFAM" id="SSF141868">
    <property type="entry name" value="EAL domain-like"/>
    <property type="match status" value="1"/>
</dbReference>
<feature type="domain" description="EAL" evidence="3">
    <location>
        <begin position="434"/>
        <end position="687"/>
    </location>
</feature>
<dbReference type="GO" id="GO:0007165">
    <property type="term" value="P:signal transduction"/>
    <property type="evidence" value="ECO:0007669"/>
    <property type="project" value="InterPro"/>
</dbReference>
<feature type="transmembrane region" description="Helical" evidence="2">
    <location>
        <begin position="168"/>
        <end position="188"/>
    </location>
</feature>
<keyword evidence="2" id="KW-1133">Transmembrane helix</keyword>
<evidence type="ECO:0000256" key="2">
    <source>
        <dbReference type="SAM" id="Phobius"/>
    </source>
</evidence>
<name>A0A4R6X8L2_9GAMM</name>
<dbReference type="CDD" id="cd01948">
    <property type="entry name" value="EAL"/>
    <property type="match status" value="1"/>
</dbReference>
<dbReference type="CDD" id="cd06225">
    <property type="entry name" value="HAMP"/>
    <property type="match status" value="1"/>
</dbReference>
<dbReference type="NCBIfam" id="TIGR00254">
    <property type="entry name" value="GGDEF"/>
    <property type="match status" value="1"/>
</dbReference>
<dbReference type="Pfam" id="PF00990">
    <property type="entry name" value="GGDEF"/>
    <property type="match status" value="1"/>
</dbReference>
<dbReference type="GO" id="GO:0016020">
    <property type="term" value="C:membrane"/>
    <property type="evidence" value="ECO:0007669"/>
    <property type="project" value="InterPro"/>
</dbReference>
<dbReference type="PROSITE" id="PS50883">
    <property type="entry name" value="EAL"/>
    <property type="match status" value="1"/>
</dbReference>
<dbReference type="PROSITE" id="PS50887">
    <property type="entry name" value="GGDEF"/>
    <property type="match status" value="1"/>
</dbReference>
<dbReference type="InterPro" id="IPR035919">
    <property type="entry name" value="EAL_sf"/>
</dbReference>
<evidence type="ECO:0000256" key="1">
    <source>
        <dbReference type="SAM" id="Coils"/>
    </source>
</evidence>
<dbReference type="PANTHER" id="PTHR33121:SF70">
    <property type="entry name" value="SIGNALING PROTEIN YKOW"/>
    <property type="match status" value="1"/>
</dbReference>
<dbReference type="Gene3D" id="3.20.20.450">
    <property type="entry name" value="EAL domain"/>
    <property type="match status" value="1"/>
</dbReference>
<dbReference type="OrthoDB" id="8416215at2"/>
<dbReference type="SMART" id="SM00052">
    <property type="entry name" value="EAL"/>
    <property type="match status" value="1"/>
</dbReference>
<evidence type="ECO:0000313" key="7">
    <source>
        <dbReference type="Proteomes" id="UP000295729"/>
    </source>
</evidence>
<sequence>MKLSIRFKLLTIGIVSVISSALSVLSVSLNEHQTLYANSVKESLVALTENTADDILLIMSDNNDSFLLRSALLRFERYEHIEYAILYDQNWNQIEIYLKPSLINKFEKELITIPSKAPKNLPLGVSVLENSFYALQEIGENKFLQGYLLVTHEYSNPIEKSQKELLKLTLPLIFIILAVAISATLFTIRQQLFPLLKLTVFTRHISRSKNYSKRFTVKGSDEVSTLASSINTLLEVINHEIKENQEKNNQLTEQKEAMYRLANYDQLTGLPNRRHVMTLLHELLQKHSALDQLVALLYFDIDYFKSINDRMGHEVGDKLLVEVGRTVTKLLEKDQILARLAGDEFLIIIPNPPSKQVLFNITEKLTTAFNTPLVIEKWSIQTGISIGVSDTHDAGYKVNDLISYADIAMYHSKNFKKGTATFFNSQMLIESQRHTLIVNGIIDAVRDNEFQLYYQPKISNQGIVEGLEALIRWESKTLGSLSPSEFIPIAETSGKISDITKWVIDQVLDDLPRLLEYSNKNIVISFNISSYDLISGWLEDYIRQLISVHPNALQHLQFEITESSYLNDFDQANRLFSMVQEAGGSVALDDFGTGFSSLSYLSRIDIDTIKVDRAFIDNFINDYREKAVLNSILELSDQLGLNICCEGVENIEQAKYLIVKKCHLMQGFYFSAPTPIEELSIAVDQAQQRYQALGLF</sequence>
<evidence type="ECO:0000259" key="5">
    <source>
        <dbReference type="PROSITE" id="PS50887"/>
    </source>
</evidence>
<organism evidence="6 7">
    <name type="scientific">Marinomonas communis</name>
    <dbReference type="NCBI Taxonomy" id="28254"/>
    <lineage>
        <taxon>Bacteria</taxon>
        <taxon>Pseudomonadati</taxon>
        <taxon>Pseudomonadota</taxon>
        <taxon>Gammaproteobacteria</taxon>
        <taxon>Oceanospirillales</taxon>
        <taxon>Oceanospirillaceae</taxon>
        <taxon>Marinomonas</taxon>
    </lineage>
</organism>
<dbReference type="InterPro" id="IPR003660">
    <property type="entry name" value="HAMP_dom"/>
</dbReference>
<reference evidence="6 7" key="1">
    <citation type="submission" date="2019-03" db="EMBL/GenBank/DDBJ databases">
        <title>Genomic Encyclopedia of Type Strains, Phase IV (KMG-IV): sequencing the most valuable type-strain genomes for metagenomic binning, comparative biology and taxonomic classification.</title>
        <authorList>
            <person name="Goeker M."/>
        </authorList>
    </citation>
    <scope>NUCLEOTIDE SEQUENCE [LARGE SCALE GENOMIC DNA]</scope>
    <source>
        <strain evidence="6 7">DSM 5604</strain>
    </source>
</reference>
<dbReference type="RefSeq" id="WP_133560067.1">
    <property type="nucleotide sequence ID" value="NZ_SNZA01000001.1"/>
</dbReference>
<evidence type="ECO:0000259" key="4">
    <source>
        <dbReference type="PROSITE" id="PS50885"/>
    </source>
</evidence>
<dbReference type="InterPro" id="IPR001633">
    <property type="entry name" value="EAL_dom"/>
</dbReference>
<dbReference type="AlphaFoldDB" id="A0A4R6X8L2"/>
<protein>
    <submittedName>
        <fullName evidence="6">Diguanylate cyclase/phosphodiesterase</fullName>
    </submittedName>
</protein>
<dbReference type="Pfam" id="PF00563">
    <property type="entry name" value="EAL"/>
    <property type="match status" value="1"/>
</dbReference>
<dbReference type="PANTHER" id="PTHR33121">
    <property type="entry name" value="CYCLIC DI-GMP PHOSPHODIESTERASE PDEF"/>
    <property type="match status" value="1"/>
</dbReference>
<keyword evidence="1" id="KW-0175">Coiled coil</keyword>
<proteinExistence type="predicted"/>
<evidence type="ECO:0000313" key="6">
    <source>
        <dbReference type="EMBL" id="TDR15455.1"/>
    </source>
</evidence>
<dbReference type="CDD" id="cd01949">
    <property type="entry name" value="GGDEF"/>
    <property type="match status" value="1"/>
</dbReference>
<dbReference type="Gene3D" id="3.30.70.270">
    <property type="match status" value="1"/>
</dbReference>
<accession>A0A4R6X8L2</accession>
<dbReference type="SUPFAM" id="SSF55073">
    <property type="entry name" value="Nucleotide cyclase"/>
    <property type="match status" value="1"/>
</dbReference>
<keyword evidence="2" id="KW-0472">Membrane</keyword>
<keyword evidence="2" id="KW-0812">Transmembrane</keyword>
<gene>
    <name evidence="6" type="ORF">C8D85_0819</name>
</gene>
<dbReference type="SMART" id="SM00267">
    <property type="entry name" value="GGDEF"/>
    <property type="match status" value="1"/>
</dbReference>
<dbReference type="EMBL" id="SNZA01000001">
    <property type="protein sequence ID" value="TDR15455.1"/>
    <property type="molecule type" value="Genomic_DNA"/>
</dbReference>
<dbReference type="InterPro" id="IPR050706">
    <property type="entry name" value="Cyclic-di-GMP_PDE-like"/>
</dbReference>
<feature type="coiled-coil region" evidence="1">
    <location>
        <begin position="234"/>
        <end position="261"/>
    </location>
</feature>
<evidence type="ECO:0000259" key="3">
    <source>
        <dbReference type="PROSITE" id="PS50883"/>
    </source>
</evidence>
<dbReference type="InterPro" id="IPR043128">
    <property type="entry name" value="Rev_trsase/Diguanyl_cyclase"/>
</dbReference>
<keyword evidence="7" id="KW-1185">Reference proteome</keyword>
<feature type="domain" description="HAMP" evidence="4">
    <location>
        <begin position="189"/>
        <end position="242"/>
    </location>
</feature>
<feature type="domain" description="GGDEF" evidence="5">
    <location>
        <begin position="292"/>
        <end position="425"/>
    </location>
</feature>
<comment type="caution">
    <text evidence="6">The sequence shown here is derived from an EMBL/GenBank/DDBJ whole genome shotgun (WGS) entry which is preliminary data.</text>
</comment>
<dbReference type="Proteomes" id="UP000295729">
    <property type="component" value="Unassembled WGS sequence"/>
</dbReference>
<dbReference type="InterPro" id="IPR029787">
    <property type="entry name" value="Nucleotide_cyclase"/>
</dbReference>